<organism evidence="3 4">
    <name type="scientific">Nyssa sinensis</name>
    <dbReference type="NCBI Taxonomy" id="561372"/>
    <lineage>
        <taxon>Eukaryota</taxon>
        <taxon>Viridiplantae</taxon>
        <taxon>Streptophyta</taxon>
        <taxon>Embryophyta</taxon>
        <taxon>Tracheophyta</taxon>
        <taxon>Spermatophyta</taxon>
        <taxon>Magnoliopsida</taxon>
        <taxon>eudicotyledons</taxon>
        <taxon>Gunneridae</taxon>
        <taxon>Pentapetalae</taxon>
        <taxon>asterids</taxon>
        <taxon>Cornales</taxon>
        <taxon>Nyssaceae</taxon>
        <taxon>Nyssa</taxon>
    </lineage>
</organism>
<dbReference type="Pfam" id="PF05063">
    <property type="entry name" value="MT-A70"/>
    <property type="match status" value="1"/>
</dbReference>
<feature type="compositionally biased region" description="Pro residues" evidence="2">
    <location>
        <begin position="66"/>
        <end position="87"/>
    </location>
</feature>
<accession>A0A5J5A6V3</accession>
<feature type="region of interest" description="Disordered" evidence="2">
    <location>
        <begin position="709"/>
        <end position="768"/>
    </location>
</feature>
<reference evidence="3 4" key="1">
    <citation type="submission" date="2019-09" db="EMBL/GenBank/DDBJ databases">
        <title>A chromosome-level genome assembly of the Chinese tupelo Nyssa sinensis.</title>
        <authorList>
            <person name="Yang X."/>
            <person name="Kang M."/>
            <person name="Yang Y."/>
            <person name="Xiong H."/>
            <person name="Wang M."/>
            <person name="Zhang Z."/>
            <person name="Wang Z."/>
            <person name="Wu H."/>
            <person name="Ma T."/>
            <person name="Liu J."/>
            <person name="Xi Z."/>
        </authorList>
    </citation>
    <scope>NUCLEOTIDE SEQUENCE [LARGE SCALE GENOMIC DNA]</scope>
    <source>
        <strain evidence="3">J267</strain>
        <tissue evidence="3">Leaf</tissue>
    </source>
</reference>
<dbReference type="PANTHER" id="PTHR12829:SF2">
    <property type="entry name" value="N6-ADENOSINE-METHYLTRANSFERASE MT-A70-LIKE"/>
    <property type="match status" value="1"/>
</dbReference>
<sequence>METQADGNEDMATLNDMRQQLESRLDTLHHAQLDIIASLQTLVPDIVLSLDLSLSVVSAFNGRPFTPLPNPNPKPNLKRPPPPPPESQPNTPDNRSIRRSAEPKTTNFKNQRPKPSPEVSSHRSDSEKFTIDESGSPLSIVRLMVAVCLLERVPFTPIDSSTVLRKLDNDKSATTPEKAALRELGGESGTILAVEMALRSMAEDNGGVELEEFVVSGKSRVMVMGIDRTRLMKELPESKQHQQNELSSSEGNQIQQAATRVGVVNGGVLGMGGPLPRPMLDMWMGADQPHLSGLSPMFPGAGGPGPMMGPRGMVGMMGMPRGMGVPPIHRPSMGPNVPIDGSNAIPLKPRTEEDDMNDLEALLNKKTFREMQKSKTGEELLDLIHRPTAKETAVAAKFKTKGGSQLKEYCSALTKEDCRRQSGSYIACEKVHFRRIIATHTDVNLGDCSFLDTCRHMKTCKYVHYELDPTPDVPPMMMGATTLPTPKPLKPRRAEYCSEVELGEPQWINCDIRNFRMDILGQFGVIMADPPWDIHMELPYRTMADDEMRSLNVPALQTDGLIFLWVTGRAMELGRECLELWGYKRVEELIWVKTNQLQRIIRTGRTGHWLNHSKEHCLVGIKGNPEVNRNIDTDVIVAEVRETSRKPDEMYPMLERISPRTRKLELFARMHNTHAGWMSLGNQLNGVRLVDEGLRARFKAAYPEIEVKPASPPRASTMEVDSTATQMRSPFVGGESKSTTPQFTDSPAQQSAYISEEKPMSAAVEMAS</sequence>
<dbReference type="PANTHER" id="PTHR12829">
    <property type="entry name" value="N6-ADENOSINE-METHYLTRANSFERASE"/>
    <property type="match status" value="1"/>
</dbReference>
<name>A0A5J5A6V3_9ASTE</name>
<evidence type="ECO:0000313" key="3">
    <source>
        <dbReference type="EMBL" id="KAA8525748.1"/>
    </source>
</evidence>
<feature type="region of interest" description="Disordered" evidence="2">
    <location>
        <begin position="64"/>
        <end position="132"/>
    </location>
</feature>
<evidence type="ECO:0008006" key="5">
    <source>
        <dbReference type="Google" id="ProtNLM"/>
    </source>
</evidence>
<gene>
    <name evidence="3" type="ORF">F0562_007601</name>
</gene>
<dbReference type="PROSITE" id="PS51143">
    <property type="entry name" value="MT_A70"/>
    <property type="match status" value="1"/>
</dbReference>
<dbReference type="GO" id="GO:0008168">
    <property type="term" value="F:methyltransferase activity"/>
    <property type="evidence" value="ECO:0007669"/>
    <property type="project" value="TreeGrafter"/>
</dbReference>
<dbReference type="AlphaFoldDB" id="A0A5J5A6V3"/>
<dbReference type="SUPFAM" id="SSF53335">
    <property type="entry name" value="S-adenosyl-L-methionine-dependent methyltransferases"/>
    <property type="match status" value="1"/>
</dbReference>
<feature type="compositionally biased region" description="Basic and acidic residues" evidence="2">
    <location>
        <begin position="120"/>
        <end position="131"/>
    </location>
</feature>
<protein>
    <recommendedName>
        <fullName evidence="5">N6-adenosine-methyltransferase MT-A70-like</fullName>
    </recommendedName>
</protein>
<evidence type="ECO:0000313" key="4">
    <source>
        <dbReference type="Proteomes" id="UP000325577"/>
    </source>
</evidence>
<dbReference type="OrthoDB" id="10262526at2759"/>
<proteinExistence type="inferred from homology"/>
<dbReference type="Proteomes" id="UP000325577">
    <property type="component" value="Linkage Group LG3"/>
</dbReference>
<feature type="compositionally biased region" description="Polar residues" evidence="2">
    <location>
        <begin position="736"/>
        <end position="753"/>
    </location>
</feature>
<keyword evidence="4" id="KW-1185">Reference proteome</keyword>
<evidence type="ECO:0000256" key="1">
    <source>
        <dbReference type="PROSITE-ProRule" id="PRU00489"/>
    </source>
</evidence>
<dbReference type="EMBL" id="CM018046">
    <property type="protein sequence ID" value="KAA8525748.1"/>
    <property type="molecule type" value="Genomic_DNA"/>
</dbReference>
<dbReference type="GO" id="GO:0036396">
    <property type="term" value="C:RNA N6-methyladenosine methyltransferase complex"/>
    <property type="evidence" value="ECO:0007669"/>
    <property type="project" value="TreeGrafter"/>
</dbReference>
<evidence type="ECO:0000256" key="2">
    <source>
        <dbReference type="SAM" id="MobiDB-lite"/>
    </source>
</evidence>
<feature type="compositionally biased region" description="Polar residues" evidence="2">
    <location>
        <begin position="719"/>
        <end position="728"/>
    </location>
</feature>
<comment type="similarity">
    <text evidence="1">Belongs to the MT-A70-like family.</text>
</comment>
<dbReference type="GO" id="GO:0005634">
    <property type="term" value="C:nucleus"/>
    <property type="evidence" value="ECO:0007669"/>
    <property type="project" value="TreeGrafter"/>
</dbReference>
<dbReference type="InterPro" id="IPR029063">
    <property type="entry name" value="SAM-dependent_MTases_sf"/>
</dbReference>
<dbReference type="InterPro" id="IPR007757">
    <property type="entry name" value="MT-A70-like"/>
</dbReference>